<dbReference type="PANTHER" id="PTHR33371:SF4">
    <property type="entry name" value="INTERMEMBRANE PHOSPHOLIPID TRANSPORT SYSTEM BINDING PROTEIN MLAD"/>
    <property type="match status" value="1"/>
</dbReference>
<dbReference type="InterPro" id="IPR052336">
    <property type="entry name" value="MlaD_Phospholipid_Transporter"/>
</dbReference>
<keyword evidence="4" id="KW-1185">Reference proteome</keyword>
<accession>A0A1G6EIT5</accession>
<reference evidence="3 4" key="1">
    <citation type="submission" date="2016-10" db="EMBL/GenBank/DDBJ databases">
        <authorList>
            <person name="de Groot N.N."/>
        </authorList>
    </citation>
    <scope>NUCLEOTIDE SEQUENCE [LARGE SCALE GENOMIC DNA]</scope>
    <source>
        <strain evidence="3 4">ASO4-2</strain>
    </source>
</reference>
<dbReference type="AlphaFoldDB" id="A0A1G6EIT5"/>
<evidence type="ECO:0000313" key="4">
    <source>
        <dbReference type="Proteomes" id="UP000198771"/>
    </source>
</evidence>
<dbReference type="RefSeq" id="WP_244148772.1">
    <property type="nucleotide sequence ID" value="NZ_FMXO01000018.1"/>
</dbReference>
<dbReference type="InterPro" id="IPR003399">
    <property type="entry name" value="Mce/MlaD"/>
</dbReference>
<keyword evidence="1" id="KW-0812">Transmembrane</keyword>
<dbReference type="Proteomes" id="UP000198771">
    <property type="component" value="Unassembled WGS sequence"/>
</dbReference>
<feature type="domain" description="Mce/MlaD" evidence="2">
    <location>
        <begin position="37"/>
        <end position="112"/>
    </location>
</feature>
<evidence type="ECO:0000256" key="1">
    <source>
        <dbReference type="SAM" id="Phobius"/>
    </source>
</evidence>
<evidence type="ECO:0000259" key="2">
    <source>
        <dbReference type="Pfam" id="PF02470"/>
    </source>
</evidence>
<dbReference type="EMBL" id="FMXO01000018">
    <property type="protein sequence ID" value="SDB56865.1"/>
    <property type="molecule type" value="Genomic_DNA"/>
</dbReference>
<gene>
    <name evidence="3" type="ORF">SAMN05660653_02847</name>
</gene>
<feature type="transmembrane region" description="Helical" evidence="1">
    <location>
        <begin position="7"/>
        <end position="25"/>
    </location>
</feature>
<evidence type="ECO:0000313" key="3">
    <source>
        <dbReference type="EMBL" id="SDB56865.1"/>
    </source>
</evidence>
<dbReference type="STRING" id="617002.SAMN05660653_02847"/>
<keyword evidence="1" id="KW-0472">Membrane</keyword>
<protein>
    <submittedName>
        <fullName evidence="3">Phospholipid/cholesterol/gamma-HCH transport system substrate-binding protein</fullName>
    </submittedName>
</protein>
<name>A0A1G6EIT5_9BACT</name>
<sequence length="500" mass="55408">MTSGAEIKVGVFVLIACAALAYMTLRVGTGVFLPGDTYEVDVLFENVSGLRTNSPVEIAGIDIGLVETITLDGHQARVTLQLRSHVRLHSDAVATIRTRGVLGDKFVEIQPGGEPFPMVEDGGRITRGATPADMDQMFTKVGDIADDIRVVSRSAANVFGGPQGEQDLRLAFESLRDAAMGLNAMVQANAESVDFIVRNFRDFSADLRDIAGTNKEGIDRIVANLETASGQLQTTLQQAGDVLARLETGEGPLAKMISDPEMGQDLQETMASLESISRKIDEGQGTLGKLINEDTTAQELDRALEGINRFLAKQDQFQTSVDFTSEYLARHGETRSALTLRLQPAEDKYYLLSVVDSPQGRREKKETLTERWVNGERTVIREIEDRYYQSKITFSAQLAKRWDNLVLRGGLIESTGGVGVDYYLWDDRLQLLFEAYDFNKDDNPHLKAGAKLYFLRNFYASLGMDDFARSDRRSFYAGLGFHFTDEDLKYLLTSVPVPNL</sequence>
<dbReference type="GO" id="GO:0005543">
    <property type="term" value="F:phospholipid binding"/>
    <property type="evidence" value="ECO:0007669"/>
    <property type="project" value="TreeGrafter"/>
</dbReference>
<dbReference type="Pfam" id="PF02470">
    <property type="entry name" value="MlaD"/>
    <property type="match status" value="1"/>
</dbReference>
<dbReference type="PANTHER" id="PTHR33371">
    <property type="entry name" value="INTERMEMBRANE PHOSPHOLIPID TRANSPORT SYSTEM BINDING PROTEIN MLAD-RELATED"/>
    <property type="match status" value="1"/>
</dbReference>
<keyword evidence="1" id="KW-1133">Transmembrane helix</keyword>
<organism evidence="3 4">
    <name type="scientific">Desulfonatronum thiosulfatophilum</name>
    <dbReference type="NCBI Taxonomy" id="617002"/>
    <lineage>
        <taxon>Bacteria</taxon>
        <taxon>Pseudomonadati</taxon>
        <taxon>Thermodesulfobacteriota</taxon>
        <taxon>Desulfovibrionia</taxon>
        <taxon>Desulfovibrionales</taxon>
        <taxon>Desulfonatronaceae</taxon>
        <taxon>Desulfonatronum</taxon>
    </lineage>
</organism>
<proteinExistence type="predicted"/>
<dbReference type="GO" id="GO:0005548">
    <property type="term" value="F:phospholipid transporter activity"/>
    <property type="evidence" value="ECO:0007669"/>
    <property type="project" value="TreeGrafter"/>
</dbReference>